<sequence>MPKVTEQHRASRREQITLAALRTFATKGVQRATMADIVAESGLSAGAIYGHFDSKEALTLAAAEYVLSEQARHVRKRDTGRGLSPSDTLTSLIEGVGGVDPSLFLQFWGEATMDEGIRSTFAASLGPLRSSFETVIARWARDHPEVTSDPQLFAQHTLRVLLGLMQGYLVQQAMYNDFDRDAYLRTARALLPN</sequence>
<dbReference type="InterPro" id="IPR050109">
    <property type="entry name" value="HTH-type_TetR-like_transc_reg"/>
</dbReference>
<name>A0ABV6RVA6_9GAMM</name>
<dbReference type="SUPFAM" id="SSF48498">
    <property type="entry name" value="Tetracyclin repressor-like, C-terminal domain"/>
    <property type="match status" value="1"/>
</dbReference>
<dbReference type="InterPro" id="IPR009057">
    <property type="entry name" value="Homeodomain-like_sf"/>
</dbReference>
<gene>
    <name evidence="6" type="ORF">ACFFGH_24055</name>
</gene>
<evidence type="ECO:0000313" key="7">
    <source>
        <dbReference type="Proteomes" id="UP001589896"/>
    </source>
</evidence>
<feature type="DNA-binding region" description="H-T-H motif" evidence="4">
    <location>
        <begin position="33"/>
        <end position="52"/>
    </location>
</feature>
<dbReference type="Pfam" id="PF00440">
    <property type="entry name" value="TetR_N"/>
    <property type="match status" value="1"/>
</dbReference>
<dbReference type="PANTHER" id="PTHR30055">
    <property type="entry name" value="HTH-TYPE TRANSCRIPTIONAL REGULATOR RUTR"/>
    <property type="match status" value="1"/>
</dbReference>
<dbReference type="SUPFAM" id="SSF46689">
    <property type="entry name" value="Homeodomain-like"/>
    <property type="match status" value="1"/>
</dbReference>
<keyword evidence="3" id="KW-0804">Transcription</keyword>
<dbReference type="Proteomes" id="UP001589896">
    <property type="component" value="Unassembled WGS sequence"/>
</dbReference>
<reference evidence="6 7" key="1">
    <citation type="submission" date="2024-09" db="EMBL/GenBank/DDBJ databases">
        <authorList>
            <person name="Sun Q."/>
            <person name="Mori K."/>
        </authorList>
    </citation>
    <scope>NUCLEOTIDE SEQUENCE [LARGE SCALE GENOMIC DNA]</scope>
    <source>
        <strain evidence="6 7">KCTC 23076</strain>
    </source>
</reference>
<comment type="caution">
    <text evidence="6">The sequence shown here is derived from an EMBL/GenBank/DDBJ whole genome shotgun (WGS) entry which is preliminary data.</text>
</comment>
<feature type="domain" description="HTH tetR-type" evidence="5">
    <location>
        <begin position="10"/>
        <end position="70"/>
    </location>
</feature>
<evidence type="ECO:0000259" key="5">
    <source>
        <dbReference type="PROSITE" id="PS50977"/>
    </source>
</evidence>
<protein>
    <submittedName>
        <fullName evidence="6">TetR/AcrR family transcriptional regulator</fullName>
    </submittedName>
</protein>
<evidence type="ECO:0000256" key="4">
    <source>
        <dbReference type="PROSITE-ProRule" id="PRU00335"/>
    </source>
</evidence>
<proteinExistence type="predicted"/>
<keyword evidence="7" id="KW-1185">Reference proteome</keyword>
<dbReference type="PROSITE" id="PS01081">
    <property type="entry name" value="HTH_TETR_1"/>
    <property type="match status" value="1"/>
</dbReference>
<organism evidence="6 7">
    <name type="scientific">Lysobacter korlensis</name>
    <dbReference type="NCBI Taxonomy" id="553636"/>
    <lineage>
        <taxon>Bacteria</taxon>
        <taxon>Pseudomonadati</taxon>
        <taxon>Pseudomonadota</taxon>
        <taxon>Gammaproteobacteria</taxon>
        <taxon>Lysobacterales</taxon>
        <taxon>Lysobacteraceae</taxon>
        <taxon>Lysobacter</taxon>
    </lineage>
</organism>
<dbReference type="PROSITE" id="PS50977">
    <property type="entry name" value="HTH_TETR_2"/>
    <property type="match status" value="1"/>
</dbReference>
<dbReference type="InterPro" id="IPR036271">
    <property type="entry name" value="Tet_transcr_reg_TetR-rel_C_sf"/>
</dbReference>
<dbReference type="EMBL" id="JBHLTG010000006">
    <property type="protein sequence ID" value="MFC0680915.1"/>
    <property type="molecule type" value="Genomic_DNA"/>
</dbReference>
<dbReference type="PRINTS" id="PR00455">
    <property type="entry name" value="HTHTETR"/>
</dbReference>
<dbReference type="InterPro" id="IPR001647">
    <property type="entry name" value="HTH_TetR"/>
</dbReference>
<evidence type="ECO:0000256" key="3">
    <source>
        <dbReference type="ARBA" id="ARBA00023163"/>
    </source>
</evidence>
<evidence type="ECO:0000256" key="2">
    <source>
        <dbReference type="ARBA" id="ARBA00023125"/>
    </source>
</evidence>
<dbReference type="InterPro" id="IPR023772">
    <property type="entry name" value="DNA-bd_HTH_TetR-type_CS"/>
</dbReference>
<dbReference type="RefSeq" id="WP_386673067.1">
    <property type="nucleotide sequence ID" value="NZ_JBHLTG010000006.1"/>
</dbReference>
<keyword evidence="1" id="KW-0805">Transcription regulation</keyword>
<dbReference type="Gene3D" id="1.10.357.10">
    <property type="entry name" value="Tetracycline Repressor, domain 2"/>
    <property type="match status" value="1"/>
</dbReference>
<keyword evidence="2 4" id="KW-0238">DNA-binding</keyword>
<evidence type="ECO:0000313" key="6">
    <source>
        <dbReference type="EMBL" id="MFC0680915.1"/>
    </source>
</evidence>
<dbReference type="PANTHER" id="PTHR30055:SF240">
    <property type="entry name" value="HTH-TYPE TRANSCRIPTIONAL REGULATOR ACRR"/>
    <property type="match status" value="1"/>
</dbReference>
<evidence type="ECO:0000256" key="1">
    <source>
        <dbReference type="ARBA" id="ARBA00023015"/>
    </source>
</evidence>
<accession>A0ABV6RVA6</accession>